<proteinExistence type="predicted"/>
<gene>
    <name evidence="9" type="ORF">RFI_08238</name>
</gene>
<evidence type="ECO:0000256" key="8">
    <source>
        <dbReference type="SAM" id="MobiDB-lite"/>
    </source>
</evidence>
<feature type="compositionally biased region" description="Polar residues" evidence="8">
    <location>
        <begin position="311"/>
        <end position="331"/>
    </location>
</feature>
<dbReference type="InterPro" id="IPR024882">
    <property type="entry name" value="NUP58/p45/49"/>
</dbReference>
<feature type="region of interest" description="Disordered" evidence="8">
    <location>
        <begin position="1"/>
        <end position="22"/>
    </location>
</feature>
<dbReference type="GO" id="GO:0008139">
    <property type="term" value="F:nuclear localization sequence binding"/>
    <property type="evidence" value="ECO:0007669"/>
    <property type="project" value="InterPro"/>
</dbReference>
<feature type="compositionally biased region" description="Basic and acidic residues" evidence="8">
    <location>
        <begin position="7"/>
        <end position="22"/>
    </location>
</feature>
<evidence type="ECO:0000256" key="4">
    <source>
        <dbReference type="ARBA" id="ARBA00022927"/>
    </source>
</evidence>
<comment type="caution">
    <text evidence="9">The sequence shown here is derived from an EMBL/GenBank/DDBJ whole genome shotgun (WGS) entry which is preliminary data.</text>
</comment>
<feature type="region of interest" description="Disordered" evidence="8">
    <location>
        <begin position="284"/>
        <end position="354"/>
    </location>
</feature>
<dbReference type="Proteomes" id="UP000023152">
    <property type="component" value="Unassembled WGS sequence"/>
</dbReference>
<dbReference type="GO" id="GO:0005643">
    <property type="term" value="C:nuclear pore"/>
    <property type="evidence" value="ECO:0007669"/>
    <property type="project" value="UniProtKB-SubCell"/>
</dbReference>
<keyword evidence="2" id="KW-0813">Transport</keyword>
<feature type="non-terminal residue" evidence="9">
    <location>
        <position position="354"/>
    </location>
</feature>
<keyword evidence="5" id="KW-0811">Translocation</keyword>
<evidence type="ECO:0000313" key="9">
    <source>
        <dbReference type="EMBL" id="ETO28888.1"/>
    </source>
</evidence>
<dbReference type="PANTHER" id="PTHR13437:SF2">
    <property type="entry name" value="NUCLEOPORIN P58_P45"/>
    <property type="match status" value="1"/>
</dbReference>
<dbReference type="EMBL" id="ASPP01006404">
    <property type="protein sequence ID" value="ETO28888.1"/>
    <property type="molecule type" value="Genomic_DNA"/>
</dbReference>
<dbReference type="GO" id="GO:0015031">
    <property type="term" value="P:protein transport"/>
    <property type="evidence" value="ECO:0007669"/>
    <property type="project" value="UniProtKB-KW"/>
</dbReference>
<evidence type="ECO:0000256" key="5">
    <source>
        <dbReference type="ARBA" id="ARBA00023010"/>
    </source>
</evidence>
<evidence type="ECO:0000256" key="6">
    <source>
        <dbReference type="ARBA" id="ARBA00023132"/>
    </source>
</evidence>
<name>X6NSJ8_RETFI</name>
<evidence type="ECO:0000256" key="3">
    <source>
        <dbReference type="ARBA" id="ARBA00022816"/>
    </source>
</evidence>
<dbReference type="GO" id="GO:0051028">
    <property type="term" value="P:mRNA transport"/>
    <property type="evidence" value="ECO:0007669"/>
    <property type="project" value="UniProtKB-KW"/>
</dbReference>
<keyword evidence="3" id="KW-0509">mRNA transport</keyword>
<dbReference type="GO" id="GO:0017056">
    <property type="term" value="F:structural constituent of nuclear pore"/>
    <property type="evidence" value="ECO:0007669"/>
    <property type="project" value="InterPro"/>
</dbReference>
<keyword evidence="4" id="KW-0653">Protein transport</keyword>
<keyword evidence="6" id="KW-0906">Nuclear pore complex</keyword>
<dbReference type="PANTHER" id="PTHR13437">
    <property type="entry name" value="NUCLEOPORIN P58/P45 NUCLEOPORIN-LIKE PROTEIN 1"/>
    <property type="match status" value="1"/>
</dbReference>
<evidence type="ECO:0000256" key="7">
    <source>
        <dbReference type="ARBA" id="ARBA00023242"/>
    </source>
</evidence>
<reference evidence="9 10" key="1">
    <citation type="journal article" date="2013" name="Curr. Biol.">
        <title>The Genome of the Foraminiferan Reticulomyxa filosa.</title>
        <authorList>
            <person name="Glockner G."/>
            <person name="Hulsmann N."/>
            <person name="Schleicher M."/>
            <person name="Noegel A.A."/>
            <person name="Eichinger L."/>
            <person name="Gallinger C."/>
            <person name="Pawlowski J."/>
            <person name="Sierra R."/>
            <person name="Euteneuer U."/>
            <person name="Pillet L."/>
            <person name="Moustafa A."/>
            <person name="Platzer M."/>
            <person name="Groth M."/>
            <person name="Szafranski K."/>
            <person name="Schliwa M."/>
        </authorList>
    </citation>
    <scope>NUCLEOTIDE SEQUENCE [LARGE SCALE GENOMIC DNA]</scope>
</reference>
<feature type="compositionally biased region" description="Basic and acidic residues" evidence="8">
    <location>
        <begin position="293"/>
        <end position="310"/>
    </location>
</feature>
<dbReference type="Gene3D" id="6.10.140.1350">
    <property type="match status" value="1"/>
</dbReference>
<evidence type="ECO:0000256" key="2">
    <source>
        <dbReference type="ARBA" id="ARBA00022448"/>
    </source>
</evidence>
<dbReference type="AlphaFoldDB" id="X6NSJ8"/>
<comment type="subcellular location">
    <subcellularLocation>
        <location evidence="1">Nucleus</location>
        <location evidence="1">Nuclear pore complex</location>
    </subcellularLocation>
</comment>
<accession>X6NSJ8</accession>
<evidence type="ECO:0000313" key="10">
    <source>
        <dbReference type="Proteomes" id="UP000023152"/>
    </source>
</evidence>
<evidence type="ECO:0000256" key="1">
    <source>
        <dbReference type="ARBA" id="ARBA00004567"/>
    </source>
</evidence>
<sequence>MSFDWDNSSKKKNENKDSNFVRLTDHLKSLSEEKQKPFMQFELQQNKKNLKYQAFFNIVCIQTTKRTKNDRRNVIKVNNEQQEQVKQVTEVLQQFPDMSSVLKAYSEETEMLMDKLERYKHDLEPLFERLRIEFSHVHQAQVERLNRKMSGNTMSSFRPALPPTYYVDQIKYFETKIEECRNGLKDIQQHLRDYDDKDFANRQLQSLSPEVLVHTLQSTHRATEYIAGQVVLVHKQVEDLKNAYRKFRTDRYGDTTDPFSQTSKSQDYRRESIKTLELSGLQHFEPQPVSWGKKQEETSQPSNEKKKDSWSFDNNTNKDTSQENWNFDSSKSSQGWGGNTSSSGGWMEVEQVGE</sequence>
<keyword evidence="7" id="KW-0539">Nucleus</keyword>
<organism evidence="9 10">
    <name type="scientific">Reticulomyxa filosa</name>
    <dbReference type="NCBI Taxonomy" id="46433"/>
    <lineage>
        <taxon>Eukaryota</taxon>
        <taxon>Sar</taxon>
        <taxon>Rhizaria</taxon>
        <taxon>Retaria</taxon>
        <taxon>Foraminifera</taxon>
        <taxon>Monothalamids</taxon>
        <taxon>Reticulomyxidae</taxon>
        <taxon>Reticulomyxa</taxon>
    </lineage>
</organism>
<keyword evidence="10" id="KW-1185">Reference proteome</keyword>
<protein>
    <submittedName>
        <fullName evidence="9">Uncharacterized protein</fullName>
    </submittedName>
</protein>